<protein>
    <submittedName>
        <fullName evidence="2">Uncharacterized protein</fullName>
    </submittedName>
</protein>
<evidence type="ECO:0000313" key="2">
    <source>
        <dbReference type="EMBL" id="KAK1123337.1"/>
    </source>
</evidence>
<keyword evidence="1" id="KW-0175">Coiled coil</keyword>
<gene>
    <name evidence="2" type="ORF">K0M31_008955</name>
</gene>
<evidence type="ECO:0000313" key="3">
    <source>
        <dbReference type="Proteomes" id="UP001177670"/>
    </source>
</evidence>
<reference evidence="2" key="1">
    <citation type="submission" date="2021-10" db="EMBL/GenBank/DDBJ databases">
        <title>Melipona bicolor Genome sequencing and assembly.</title>
        <authorList>
            <person name="Araujo N.S."/>
            <person name="Arias M.C."/>
        </authorList>
    </citation>
    <scope>NUCLEOTIDE SEQUENCE</scope>
    <source>
        <strain evidence="2">USP_2M_L1-L4_2017</strain>
        <tissue evidence="2">Whole body</tissue>
    </source>
</reference>
<dbReference type="Proteomes" id="UP001177670">
    <property type="component" value="Unassembled WGS sequence"/>
</dbReference>
<evidence type="ECO:0000256" key="1">
    <source>
        <dbReference type="SAM" id="Coils"/>
    </source>
</evidence>
<dbReference type="AlphaFoldDB" id="A0AA40FQN8"/>
<organism evidence="2 3">
    <name type="scientific">Melipona bicolor</name>
    <dbReference type="NCBI Taxonomy" id="60889"/>
    <lineage>
        <taxon>Eukaryota</taxon>
        <taxon>Metazoa</taxon>
        <taxon>Ecdysozoa</taxon>
        <taxon>Arthropoda</taxon>
        <taxon>Hexapoda</taxon>
        <taxon>Insecta</taxon>
        <taxon>Pterygota</taxon>
        <taxon>Neoptera</taxon>
        <taxon>Endopterygota</taxon>
        <taxon>Hymenoptera</taxon>
        <taxon>Apocrita</taxon>
        <taxon>Aculeata</taxon>
        <taxon>Apoidea</taxon>
        <taxon>Anthophila</taxon>
        <taxon>Apidae</taxon>
        <taxon>Melipona</taxon>
    </lineage>
</organism>
<accession>A0AA40FQN8</accession>
<sequence>MYNRHRRGLVHGIGSLSKLLFGTLDENDLKLINENIDKLFSDQNKLTHLVENQTLMFKQILRDNHFLDLTGQLSNNSKELNRAINNEILDRNLLILEILITELASKINDFYYMLILGKRGIIDTTLINVKDFMENYYELIRRNFVTTNNEAKFQDIIDSSRLTTVTKNNTLIYQIIIPIFERNSWEIVHYIVIPYKIQDSFVAPILENEYALRDGNNYIPINYEYLVKFCRDSSIGKICKRTQPTIHFNDESYDPIDKCKTALFKIDKITFIPLQENKYLAIPRDFITIQTICETLKQIKISKPSIISARTDCILSYDNNVMKIGGAVAEKEIKMTNYSFKIPFDDYDIKTLSDFIPTVRQITPNFKKYENSFEMIENQLANLKSQKRILSTTEIIIDVLKYLGYMTLGIATTYLLYKLGIFHCLCKILPRKICIKLFCNEMKIQNNTQPNISYTHCIRPEIEILEVDSNSHGPSSHSLEDSPKTRQPKFIRFGTKLNLRRGV</sequence>
<proteinExistence type="predicted"/>
<name>A0AA40FQN8_9HYME</name>
<dbReference type="EMBL" id="JAHYIQ010000021">
    <property type="protein sequence ID" value="KAK1123337.1"/>
    <property type="molecule type" value="Genomic_DNA"/>
</dbReference>
<feature type="coiled-coil region" evidence="1">
    <location>
        <begin position="366"/>
        <end position="393"/>
    </location>
</feature>
<keyword evidence="3" id="KW-1185">Reference proteome</keyword>
<comment type="caution">
    <text evidence="2">The sequence shown here is derived from an EMBL/GenBank/DDBJ whole genome shotgun (WGS) entry which is preliminary data.</text>
</comment>